<gene>
    <name evidence="3" type="primary">LOC123744810</name>
    <name evidence="2" type="synonym">LOC123728726</name>
</gene>
<accession>A0ABM3FCC3</accession>
<dbReference type="PRINTS" id="PR02086">
    <property type="entry name" value="PUTNUCHARBI1"/>
</dbReference>
<organism evidence="1 3">
    <name type="scientific">Salmo salar</name>
    <name type="common">Atlantic salmon</name>
    <dbReference type="NCBI Taxonomy" id="8030"/>
    <lineage>
        <taxon>Eukaryota</taxon>
        <taxon>Metazoa</taxon>
        <taxon>Chordata</taxon>
        <taxon>Craniata</taxon>
        <taxon>Vertebrata</taxon>
        <taxon>Euteleostomi</taxon>
        <taxon>Actinopterygii</taxon>
        <taxon>Neopterygii</taxon>
        <taxon>Teleostei</taxon>
        <taxon>Protacanthopterygii</taxon>
        <taxon>Salmoniformes</taxon>
        <taxon>Salmonidae</taxon>
        <taxon>Salmoninae</taxon>
        <taxon>Salmo</taxon>
    </lineage>
</organism>
<name>A0ABM3FCC3_SALSA</name>
<evidence type="ECO:0000313" key="1">
    <source>
        <dbReference type="Proteomes" id="UP001652741"/>
    </source>
</evidence>
<dbReference type="GeneID" id="123744810"/>
<evidence type="ECO:0000313" key="2">
    <source>
        <dbReference type="RefSeq" id="XP_045557275.1"/>
    </source>
</evidence>
<dbReference type="RefSeq" id="XP_045557275.1">
    <property type="nucleotide sequence ID" value="XM_045701319.1"/>
</dbReference>
<proteinExistence type="predicted"/>
<dbReference type="Proteomes" id="UP001652741">
    <property type="component" value="Chromosome ssa09"/>
</dbReference>
<dbReference type="RefSeq" id="XP_045580961.1">
    <property type="nucleotide sequence ID" value="XM_045725005.1"/>
</dbReference>
<dbReference type="InterPro" id="IPR026103">
    <property type="entry name" value="HARBI1_animal"/>
</dbReference>
<reference evidence="2 3" key="1">
    <citation type="submission" date="2025-05" db="UniProtKB">
        <authorList>
            <consortium name="RefSeq"/>
        </authorList>
    </citation>
    <scope>IDENTIFICATION</scope>
</reference>
<evidence type="ECO:0000313" key="3">
    <source>
        <dbReference type="RefSeq" id="XP_045580961.1"/>
    </source>
</evidence>
<protein>
    <submittedName>
        <fullName evidence="2 3">Nuclease HARBI1</fullName>
    </submittedName>
</protein>
<sequence>MACPFLEESVYIGAQILSRNLSRERVIRSCLDVLSFPDAYLFERFRFSARLIIHLNNFLRPHIVHMTYRGHGLSSEQILCVALSFFANGSFLYNLGDTEHISKATVCRAVRNVTLTLKCLLYTFVVFPSHRPTRLKEEFHRIAGFPGVIGCIDGIYIPITAPSVNEGEYVNRKSFHSINVQGVRWLPAL</sequence>
<keyword evidence="1" id="KW-1185">Reference proteome</keyword>
<dbReference type="Proteomes" id="UP001652741">
    <property type="component" value="Chromosome ssa01"/>
</dbReference>